<dbReference type="AlphaFoldDB" id="T0ZUL0"/>
<keyword evidence="1" id="KW-0675">Receptor</keyword>
<gene>
    <name evidence="1" type="ORF">B2A_06743</name>
</gene>
<feature type="non-terminal residue" evidence="1">
    <location>
        <position position="106"/>
    </location>
</feature>
<proteinExistence type="predicted"/>
<reference evidence="1" key="2">
    <citation type="journal article" date="2014" name="ISME J.">
        <title>Microbial stratification in low pH oxic and suboxic macroscopic growths along an acid mine drainage.</title>
        <authorList>
            <person name="Mendez-Garcia C."/>
            <person name="Mesa V."/>
            <person name="Sprenger R.R."/>
            <person name="Richter M."/>
            <person name="Diez M.S."/>
            <person name="Solano J."/>
            <person name="Bargiela R."/>
            <person name="Golyshina O.V."/>
            <person name="Manteca A."/>
            <person name="Ramos J.L."/>
            <person name="Gallego J.R."/>
            <person name="Llorente I."/>
            <person name="Martins Dos Santos V.A."/>
            <person name="Jensen O.N."/>
            <person name="Pelaez A.I."/>
            <person name="Sanchez J."/>
            <person name="Ferrer M."/>
        </authorList>
    </citation>
    <scope>NUCLEOTIDE SEQUENCE</scope>
</reference>
<organism evidence="1">
    <name type="scientific">mine drainage metagenome</name>
    <dbReference type="NCBI Taxonomy" id="410659"/>
    <lineage>
        <taxon>unclassified sequences</taxon>
        <taxon>metagenomes</taxon>
        <taxon>ecological metagenomes</taxon>
    </lineage>
</organism>
<dbReference type="InterPro" id="IPR039426">
    <property type="entry name" value="TonB-dep_rcpt-like"/>
</dbReference>
<sequence>KRIIVQGTTAQPVVASVTPVTLVSAQDILETPGAIDVNSLTMITDYVPGAYEAHDMLHIRGGHQTSWLIDGVEIPNTNIAESLGPAIAPEDIQTLGIERGGYNADE</sequence>
<comment type="caution">
    <text evidence="1">The sequence shown here is derived from an EMBL/GenBank/DDBJ whole genome shotgun (WGS) entry which is preliminary data.</text>
</comment>
<name>T0ZUL0_9ZZZZ</name>
<feature type="non-terminal residue" evidence="1">
    <location>
        <position position="1"/>
    </location>
</feature>
<protein>
    <submittedName>
        <fullName evidence="1">TonB-dependent receptor</fullName>
    </submittedName>
</protein>
<dbReference type="InterPro" id="IPR037066">
    <property type="entry name" value="Plug_dom_sf"/>
</dbReference>
<reference evidence="1" key="1">
    <citation type="submission" date="2013-08" db="EMBL/GenBank/DDBJ databases">
        <authorList>
            <person name="Mendez C."/>
            <person name="Richter M."/>
            <person name="Ferrer M."/>
            <person name="Sanchez J."/>
        </authorList>
    </citation>
    <scope>NUCLEOTIDE SEQUENCE</scope>
</reference>
<dbReference type="PROSITE" id="PS52016">
    <property type="entry name" value="TONB_DEPENDENT_REC_3"/>
    <property type="match status" value="1"/>
</dbReference>
<evidence type="ECO:0000313" key="1">
    <source>
        <dbReference type="EMBL" id="EQD51961.1"/>
    </source>
</evidence>
<dbReference type="Gene3D" id="2.170.130.10">
    <property type="entry name" value="TonB-dependent receptor, plug domain"/>
    <property type="match status" value="1"/>
</dbReference>
<dbReference type="SUPFAM" id="SSF56935">
    <property type="entry name" value="Porins"/>
    <property type="match status" value="1"/>
</dbReference>
<accession>T0ZUL0</accession>
<dbReference type="EMBL" id="AUZZ01004794">
    <property type="protein sequence ID" value="EQD51961.1"/>
    <property type="molecule type" value="Genomic_DNA"/>
</dbReference>